<dbReference type="CDD" id="cd03801">
    <property type="entry name" value="GT4_PimA-like"/>
    <property type="match status" value="1"/>
</dbReference>
<dbReference type="Pfam" id="PF00534">
    <property type="entry name" value="Glycos_transf_1"/>
    <property type="match status" value="3"/>
</dbReference>
<dbReference type="GO" id="GO:0016757">
    <property type="term" value="F:glycosyltransferase activity"/>
    <property type="evidence" value="ECO:0007669"/>
    <property type="project" value="InterPro"/>
</dbReference>
<accession>A0AAU9ANS5</accession>
<feature type="domain" description="Glycosyltransferase subfamily 4-like N-terminal" evidence="3">
    <location>
        <begin position="18"/>
        <end position="203"/>
    </location>
</feature>
<keyword evidence="1 4" id="KW-0808">Transferase</keyword>
<dbReference type="Gene3D" id="3.40.50.2000">
    <property type="entry name" value="Glycogen Phosphorylase B"/>
    <property type="match status" value="4"/>
</dbReference>
<dbReference type="CDD" id="cd03809">
    <property type="entry name" value="GT4_MtfB-like"/>
    <property type="match status" value="2"/>
</dbReference>
<feature type="domain" description="Glycosyl transferase family 1" evidence="2">
    <location>
        <begin position="616"/>
        <end position="787"/>
    </location>
</feature>
<dbReference type="KEGG" id="lem:LEN_0960"/>
<evidence type="ECO:0000256" key="1">
    <source>
        <dbReference type="ARBA" id="ARBA00022679"/>
    </source>
</evidence>
<dbReference type="GO" id="GO:0009103">
    <property type="term" value="P:lipopolysaccharide biosynthetic process"/>
    <property type="evidence" value="ECO:0007669"/>
    <property type="project" value="TreeGrafter"/>
</dbReference>
<dbReference type="InterPro" id="IPR001296">
    <property type="entry name" value="Glyco_trans_1"/>
</dbReference>
<dbReference type="InterPro" id="IPR028098">
    <property type="entry name" value="Glyco_trans_4-like_N"/>
</dbReference>
<evidence type="ECO:0000313" key="5">
    <source>
        <dbReference type="Proteomes" id="UP000218824"/>
    </source>
</evidence>
<gene>
    <name evidence="4" type="primary">wbpY</name>
    <name evidence="4" type="ORF">LEN_0960</name>
</gene>
<evidence type="ECO:0000259" key="2">
    <source>
        <dbReference type="Pfam" id="PF00534"/>
    </source>
</evidence>
<reference evidence="4 5" key="1">
    <citation type="journal article" date="2017" name="DNA Res.">
        <title>Complete genome sequence and expression profile of the commercial lytic enzyme producer Lysobacter enzymogenes M497-1.</title>
        <authorList>
            <person name="Takami H."/>
            <person name="Toyoda A."/>
            <person name="Uchiyama I."/>
            <person name="Itoh T."/>
            <person name="Takaki Y."/>
            <person name="Arai W."/>
            <person name="Nishi S."/>
            <person name="Kawai M."/>
            <person name="Shinya K."/>
            <person name="Ikeda H."/>
        </authorList>
    </citation>
    <scope>NUCLEOTIDE SEQUENCE [LARGE SCALE GENOMIC DNA]</scope>
    <source>
        <strain evidence="4 5">M497-1</strain>
    </source>
</reference>
<protein>
    <submittedName>
        <fullName evidence="4">Glycosyl transferase family 1</fullName>
    </submittedName>
</protein>
<dbReference type="Pfam" id="PF13439">
    <property type="entry name" value="Glyco_transf_4"/>
    <property type="match status" value="1"/>
</dbReference>
<dbReference type="EMBL" id="AP014940">
    <property type="protein sequence ID" value="BAV96447.1"/>
    <property type="molecule type" value="Genomic_DNA"/>
</dbReference>
<organism evidence="4 5">
    <name type="scientific">Lysobacter enzymogenes</name>
    <dbReference type="NCBI Taxonomy" id="69"/>
    <lineage>
        <taxon>Bacteria</taxon>
        <taxon>Pseudomonadati</taxon>
        <taxon>Pseudomonadota</taxon>
        <taxon>Gammaproteobacteria</taxon>
        <taxon>Lysobacterales</taxon>
        <taxon>Lysobacteraceae</taxon>
        <taxon>Lysobacter</taxon>
    </lineage>
</organism>
<evidence type="ECO:0000313" key="4">
    <source>
        <dbReference type="EMBL" id="BAV96447.1"/>
    </source>
</evidence>
<dbReference type="GeneID" id="83062852"/>
<dbReference type="Proteomes" id="UP000218824">
    <property type="component" value="Chromosome"/>
</dbReference>
<name>A0AAU9ANS5_LYSEN</name>
<sequence>MRITIDLQACQTESRLRGIGRYAMGLTKALLAGRREHDEYLLGVDKTYPATIGDIHRELEPVGGYAGLLGYAYPKPTRAHGPEDALRPAAEALIRQRYSAASSEVIHVNSLFEGFIEHAGGLGQLARMPGAVSSVTLYDLIPEIFPQLYLGAADQRWWYRRKLLDLCQFDSILCISEATKADAMRLLGIPEEKLAVIYAGVDEHFFDTPAADQGAAVKHQFGIRDRFVLYTGNGDLRKNLRGAVEAFAAVPRDQRRGVQLVLNQVGDERAVRQAASRAGLSTDDLVITGRVSDRSLKQLFRACDVFFFPSLYEGFGLPVLEAMACGAAAIAGDNSSLPEVVGRKDALFDASSVSDSAACLTRVLADEGLRQSLRESGLRRAREFTWERTAELTRQAWADAVERRAQRDAMVPVERRLKIALVTPMRPEQTGIADYIAELLPALTMRMDVDIYTSADVSAVKDAAGAGRVLSWRELRAKAANYDQVIYQFGNSPFHSHMVELLDQVPGLVVLHDFFLSSMLANMDEIGATAGLFPQELERSHGRGAVALLDRDGVLDARRAFPASRRIVERADAVVVHSDHAIEMAQRFFPAVGRGPLLRVAMPQIVRPVPGEAERERARAAVGVGADETLVVTFGFIADTKLNLETLQALADPRLAGRSDLRFVFVGGMPGDEYGRAVNEAIAAHPLRARIQITDFVSAERYELYQQAADIAIQLRQHSRGETSKSVLDCMSHGVAVIVNDYGSFAELPDTAVAKVAAQVEPARIADHLAAWLADPALRRAQADAGRAYVADAHSPFAVAAQYERAAALSIRSRGERAGKALAARLTDAFAVGGGAAESEFAAVRNAIASIGEDAPPRLFVDLSEVVQVDHGTGIHRVVRNIARELSLGEGGQYRCVPTALDEHGELVAVDAEYLHSKLGVRGAPAGALAPDVGDAYLLLDSAWENPERFGPSIEWVRAGGGRVYALVYDLIPLRFPQYCVEFMPRVFERWLSYVVANCDGLICISRAVADDLRVWIRQSKAPHRPGLRIGHAHLGDDIEEGRSVADEPPSPAVRTAMGEHGQAVLMVGTLEPRKRHDVALGAFERLWALGDRRHLVIIGKKGWNVDALAQRIAAHPEYGKRLFWLQGVSDADLRHAYTQAERVVQASDAEGFGLPLIEAARYHRPLLLSDIGVFREIAGDKASYFPAGDAAALAERLREPADASAGSLDWTTRWRDTAQRMLALMRSGGWDHELP</sequence>
<dbReference type="SUPFAM" id="SSF53756">
    <property type="entry name" value="UDP-Glycosyltransferase/glycogen phosphorylase"/>
    <property type="match status" value="3"/>
</dbReference>
<feature type="domain" description="Glycosyl transferase family 1" evidence="2">
    <location>
        <begin position="1064"/>
        <end position="1200"/>
    </location>
</feature>
<proteinExistence type="predicted"/>
<dbReference type="PANTHER" id="PTHR46401">
    <property type="entry name" value="GLYCOSYLTRANSFERASE WBBK-RELATED"/>
    <property type="match status" value="1"/>
</dbReference>
<dbReference type="RefSeq" id="WP_096376857.1">
    <property type="nucleotide sequence ID" value="NZ_AP014940.1"/>
</dbReference>
<evidence type="ECO:0000259" key="3">
    <source>
        <dbReference type="Pfam" id="PF13439"/>
    </source>
</evidence>
<dbReference type="AlphaFoldDB" id="A0AAU9ANS5"/>
<feature type="domain" description="Glycosyl transferase family 1" evidence="2">
    <location>
        <begin position="224"/>
        <end position="377"/>
    </location>
</feature>
<dbReference type="PANTHER" id="PTHR46401:SF2">
    <property type="entry name" value="GLYCOSYLTRANSFERASE WBBK-RELATED"/>
    <property type="match status" value="1"/>
</dbReference>